<keyword evidence="4" id="KW-1185">Reference proteome</keyword>
<gene>
    <name evidence="3" type="primary">kefF</name>
    <name evidence="3" type="ORF">ACCAA_570011</name>
</gene>
<dbReference type="GO" id="GO:0009055">
    <property type="term" value="F:electron transfer activity"/>
    <property type="evidence" value="ECO:0007669"/>
    <property type="project" value="TreeGrafter"/>
</dbReference>
<proteinExistence type="predicted"/>
<dbReference type="RefSeq" id="WP_186408237.1">
    <property type="nucleotide sequence ID" value="NZ_FLQX01000135.1"/>
</dbReference>
<evidence type="ECO:0000313" key="4">
    <source>
        <dbReference type="Proteomes" id="UP000199169"/>
    </source>
</evidence>
<evidence type="ECO:0000256" key="1">
    <source>
        <dbReference type="ARBA" id="ARBA00023002"/>
    </source>
</evidence>
<dbReference type="InterPro" id="IPR029039">
    <property type="entry name" value="Flavoprotein-like_sf"/>
</dbReference>
<sequence>MIALFYAHPHPARSRANRVLLDAVRELPSLTVRSLYDTYPDFGIDIAAERKLLVESELIVWQHPIMWYSAPALQKLWFDTVLAEGWAYGEGGTALVGKSCLWVTTTGAPSADYAPEGSQGYGFEAFVPVMEMTARYCGMHWLPPQVVHGAHLIEEAALRQHAARYRERLLPFAGGEHRG</sequence>
<dbReference type="Pfam" id="PF02525">
    <property type="entry name" value="Flavodoxin_2"/>
    <property type="match status" value="1"/>
</dbReference>
<dbReference type="SUPFAM" id="SSF52218">
    <property type="entry name" value="Flavoproteins"/>
    <property type="match status" value="1"/>
</dbReference>
<dbReference type="EMBL" id="FLQX01000135">
    <property type="protein sequence ID" value="SBT08390.1"/>
    <property type="molecule type" value="Genomic_DNA"/>
</dbReference>
<reference evidence="3 4" key="1">
    <citation type="submission" date="2016-06" db="EMBL/GenBank/DDBJ databases">
        <authorList>
            <person name="Kjaerup R.B."/>
            <person name="Dalgaard T.S."/>
            <person name="Juul-Madsen H.R."/>
        </authorList>
    </citation>
    <scope>NUCLEOTIDE SEQUENCE [LARGE SCALE GENOMIC DNA]</scope>
    <source>
        <strain evidence="3">3</strain>
    </source>
</reference>
<dbReference type="InterPro" id="IPR046980">
    <property type="entry name" value="KefG/KefF"/>
</dbReference>
<dbReference type="PANTHER" id="PTHR47307">
    <property type="entry name" value="GLUTATHIONE-REGULATED POTASSIUM-EFFLUX SYSTEM ANCILLARY PROTEIN KEFG"/>
    <property type="match status" value="1"/>
</dbReference>
<dbReference type="GO" id="GO:0003955">
    <property type="term" value="F:NAD(P)H dehydrogenase (quinone) activity"/>
    <property type="evidence" value="ECO:0007669"/>
    <property type="project" value="TreeGrafter"/>
</dbReference>
<accession>A0A1A8XTK4</accession>
<dbReference type="AlphaFoldDB" id="A0A1A8XTK4"/>
<feature type="domain" description="Flavodoxin-like fold" evidence="2">
    <location>
        <begin position="6"/>
        <end position="169"/>
    </location>
</feature>
<evidence type="ECO:0000259" key="2">
    <source>
        <dbReference type="Pfam" id="PF02525"/>
    </source>
</evidence>
<dbReference type="Gene3D" id="3.40.50.360">
    <property type="match status" value="1"/>
</dbReference>
<dbReference type="STRING" id="1860102.ACCAA_570011"/>
<organism evidence="3 4">
    <name type="scientific">Candidatus Accumulibacter aalborgensis</name>
    <dbReference type="NCBI Taxonomy" id="1860102"/>
    <lineage>
        <taxon>Bacteria</taxon>
        <taxon>Pseudomonadati</taxon>
        <taxon>Pseudomonadota</taxon>
        <taxon>Betaproteobacteria</taxon>
        <taxon>Candidatus Accumulibacter</taxon>
    </lineage>
</organism>
<name>A0A1A8XTK4_9PROT</name>
<dbReference type="PANTHER" id="PTHR47307:SF2">
    <property type="entry name" value="GLUTATHIONE-REGULATED POTASSIUM-EFFLUX SYSTEM ANCILLARY PROTEIN KEFF"/>
    <property type="match status" value="1"/>
</dbReference>
<protein>
    <submittedName>
        <fullName evidence="3">Glutathione-regulated potassium-efflux system ancillary protein KefF</fullName>
    </submittedName>
</protein>
<keyword evidence="1" id="KW-0560">Oxidoreductase</keyword>
<dbReference type="GO" id="GO:0010181">
    <property type="term" value="F:FMN binding"/>
    <property type="evidence" value="ECO:0007669"/>
    <property type="project" value="TreeGrafter"/>
</dbReference>
<dbReference type="InterPro" id="IPR003680">
    <property type="entry name" value="Flavodoxin_fold"/>
</dbReference>
<evidence type="ECO:0000313" key="3">
    <source>
        <dbReference type="EMBL" id="SBT08390.1"/>
    </source>
</evidence>
<dbReference type="Proteomes" id="UP000199169">
    <property type="component" value="Unassembled WGS sequence"/>
</dbReference>